<dbReference type="STRING" id="46677.AWM79_22195"/>
<dbReference type="InterPro" id="IPR050483">
    <property type="entry name" value="CoA-transferase_III_domain"/>
</dbReference>
<gene>
    <name evidence="2" type="ORF">AWM79_22195</name>
</gene>
<dbReference type="SUPFAM" id="SSF89796">
    <property type="entry name" value="CoA-transferase family III (CaiB/BaiF)"/>
    <property type="match status" value="1"/>
</dbReference>
<dbReference type="OrthoDB" id="9058532at2"/>
<dbReference type="Gene3D" id="3.40.50.10540">
    <property type="entry name" value="Crotonobetainyl-coa:carnitine coa-transferase, domain 1"/>
    <property type="match status" value="1"/>
</dbReference>
<sequence length="381" mass="41461">MNLQANLSALSGLKIVDLSKVLGGPYCTQILADHGAQVIKVEPPSGDETRGWGAPVRERTSAYFMGVNRNKRGVSLNLGDAVDRQRLFDLLEDADVLVENYKPGTLERWGLNYESLKLRFPRLIHCRISGYGDQGPYAGMPGYDAAIQAMSGLMSVNGEQGGDSLRVGVPIVDMVTGMNATLGILMALYERERSGEGQFVEAALFDCALSILHPHSANYLYAAQTPQRSGNAHPNITPYDKFATATGDIFLAVGNDAQFATLCQRLALPELIDDPRFFSNQLRNEHRQALRQSLATKLLKLSGEALCEQLIHQGVPCGPVLDIPQALALPQVAARNMLVRIGEDYSGIASPIRLSRTPASYRCRPPLLNEHAAEIFGTTAD</sequence>
<evidence type="ECO:0000313" key="2">
    <source>
        <dbReference type="EMBL" id="AMB87839.1"/>
    </source>
</evidence>
<dbReference type="KEGG" id="pagb:AWM79_22195"/>
<keyword evidence="1" id="KW-0808">Transferase</keyword>
<dbReference type="Gene3D" id="3.30.1540.10">
    <property type="entry name" value="formyl-coa transferase, domain 3"/>
    <property type="match status" value="1"/>
</dbReference>
<reference evidence="2 3" key="1">
    <citation type="submission" date="2016-01" db="EMBL/GenBank/DDBJ databases">
        <authorList>
            <person name="McClelland M."/>
            <person name="Jain A."/>
            <person name="Saraogi P."/>
            <person name="Mendelson R."/>
            <person name="Westerman R."/>
            <person name="SanMiguel P."/>
            <person name="Csonka L."/>
        </authorList>
    </citation>
    <scope>NUCLEOTIDE SEQUENCE [LARGE SCALE GENOMIC DNA]</scope>
    <source>
        <strain evidence="2 3">NCPPB 2472</strain>
    </source>
</reference>
<proteinExistence type="predicted"/>
<dbReference type="RefSeq" id="WP_017134108.1">
    <property type="nucleotide sequence ID" value="NZ_CP014135.1"/>
</dbReference>
<dbReference type="PANTHER" id="PTHR48207:SF3">
    <property type="entry name" value="SUCCINATE--HYDROXYMETHYLGLUTARATE COA-TRANSFERASE"/>
    <property type="match status" value="1"/>
</dbReference>
<dbReference type="EMBL" id="CP014135">
    <property type="protein sequence ID" value="AMB87839.1"/>
    <property type="molecule type" value="Genomic_DNA"/>
</dbReference>
<dbReference type="InterPro" id="IPR023606">
    <property type="entry name" value="CoA-Trfase_III_dom_1_sf"/>
</dbReference>
<dbReference type="InterPro" id="IPR003673">
    <property type="entry name" value="CoA-Trfase_fam_III"/>
</dbReference>
<evidence type="ECO:0000313" key="3">
    <source>
        <dbReference type="Proteomes" id="UP000063229"/>
    </source>
</evidence>
<dbReference type="PANTHER" id="PTHR48207">
    <property type="entry name" value="SUCCINATE--HYDROXYMETHYLGLUTARATE COA-TRANSFERASE"/>
    <property type="match status" value="1"/>
</dbReference>
<protein>
    <submittedName>
        <fullName evidence="2">Carnitine dehydratase</fullName>
    </submittedName>
</protein>
<organism evidence="2 3">
    <name type="scientific">Pseudomonas agarici</name>
    <dbReference type="NCBI Taxonomy" id="46677"/>
    <lineage>
        <taxon>Bacteria</taxon>
        <taxon>Pseudomonadati</taxon>
        <taxon>Pseudomonadota</taxon>
        <taxon>Gammaproteobacteria</taxon>
        <taxon>Pseudomonadales</taxon>
        <taxon>Pseudomonadaceae</taxon>
        <taxon>Pseudomonas</taxon>
    </lineage>
</organism>
<name>A0A0X1T7R1_PSEAA</name>
<dbReference type="Proteomes" id="UP000063229">
    <property type="component" value="Chromosome"/>
</dbReference>
<dbReference type="InterPro" id="IPR044855">
    <property type="entry name" value="CoA-Trfase_III_dom3_sf"/>
</dbReference>
<dbReference type="AlphaFoldDB" id="A0A0X1T7R1"/>
<keyword evidence="3" id="KW-1185">Reference proteome</keyword>
<dbReference type="Pfam" id="PF02515">
    <property type="entry name" value="CoA_transf_3"/>
    <property type="match status" value="1"/>
</dbReference>
<dbReference type="GO" id="GO:0008410">
    <property type="term" value="F:CoA-transferase activity"/>
    <property type="evidence" value="ECO:0007669"/>
    <property type="project" value="TreeGrafter"/>
</dbReference>
<accession>A0A0X1T7R1</accession>
<evidence type="ECO:0000256" key="1">
    <source>
        <dbReference type="ARBA" id="ARBA00022679"/>
    </source>
</evidence>